<evidence type="ECO:0000313" key="1">
    <source>
        <dbReference type="EMBL" id="MSS02237.1"/>
    </source>
</evidence>
<accession>A0A7X2T489</accession>
<reference evidence="1 2" key="1">
    <citation type="submission" date="2019-08" db="EMBL/GenBank/DDBJ databases">
        <title>In-depth cultivation of the pig gut microbiome towards novel bacterial diversity and tailored functional studies.</title>
        <authorList>
            <person name="Wylensek D."/>
            <person name="Hitch T.C.A."/>
            <person name="Clavel T."/>
        </authorList>
    </citation>
    <scope>NUCLEOTIDE SEQUENCE [LARGE SCALE GENOMIC DNA]</scope>
    <source>
        <strain evidence="1 2">LKV-178-WT-2G</strain>
    </source>
</reference>
<proteinExistence type="predicted"/>
<name>A0A7X2T489_9FIRM</name>
<dbReference type="RefSeq" id="WP_154461260.1">
    <property type="nucleotide sequence ID" value="NZ_JBJEEW010000028.1"/>
</dbReference>
<organism evidence="1 2">
    <name type="scientific">Floccifex porci</name>
    <dbReference type="NCBI Taxonomy" id="2606629"/>
    <lineage>
        <taxon>Bacteria</taxon>
        <taxon>Bacillati</taxon>
        <taxon>Bacillota</taxon>
        <taxon>Erysipelotrichia</taxon>
        <taxon>Erysipelotrichales</taxon>
        <taxon>Erysipelotrichaceae</taxon>
        <taxon>Floccifex</taxon>
    </lineage>
</organism>
<dbReference type="AlphaFoldDB" id="A0A7X2T489"/>
<dbReference type="Proteomes" id="UP000470082">
    <property type="component" value="Unassembled WGS sequence"/>
</dbReference>
<dbReference type="Pfam" id="PF11428">
    <property type="entry name" value="DUF3196"/>
    <property type="match status" value="1"/>
</dbReference>
<comment type="caution">
    <text evidence="1">The sequence shown here is derived from an EMBL/GenBank/DDBJ whole genome shotgun (WGS) entry which is preliminary data.</text>
</comment>
<gene>
    <name evidence="1" type="ORF">FYJ50_09095</name>
</gene>
<dbReference type="SUPFAM" id="SSF116965">
    <property type="entry name" value="Hypothetical protein MPN330"/>
    <property type="match status" value="1"/>
</dbReference>
<keyword evidence="2" id="KW-1185">Reference proteome</keyword>
<dbReference type="InterPro" id="IPR024503">
    <property type="entry name" value="DUF3196"/>
</dbReference>
<protein>
    <submittedName>
        <fullName evidence="1">DUF3196 domain-containing protein</fullName>
    </submittedName>
</protein>
<sequence length="244" mass="28573">MNSYYQSLIHEIEQLMDESKWSLAYDLIHQELSMPYVPMDIMEILQNKEIECKSYLQVSLPKVDEDKILKWIHGTPVQQEKAVSELCTMNLRAHEYEVQEALNALIPNEFKGELIEALMEQKIDTPYKILKNGLEITFIPSSILTMKEDPTLIQTKKIFYELLSNDNPAFYQFCLRLLEQEVLEMRPFDFVDIEPESLAKSIIRLVMDAFGQSEEFLAFMKIKDLEEVDELPLLIERRGENDAK</sequence>
<evidence type="ECO:0000313" key="2">
    <source>
        <dbReference type="Proteomes" id="UP000470082"/>
    </source>
</evidence>
<dbReference type="EMBL" id="VUMM01000024">
    <property type="protein sequence ID" value="MSS02237.1"/>
    <property type="molecule type" value="Genomic_DNA"/>
</dbReference>